<dbReference type="Proteomes" id="UP000887013">
    <property type="component" value="Unassembled WGS sequence"/>
</dbReference>
<accession>A0A8X6IC57</accession>
<dbReference type="AlphaFoldDB" id="A0A8X6IC57"/>
<name>A0A8X6IC57_NEPPI</name>
<reference evidence="1" key="1">
    <citation type="submission" date="2020-08" db="EMBL/GenBank/DDBJ databases">
        <title>Multicomponent nature underlies the extraordinary mechanical properties of spider dragline silk.</title>
        <authorList>
            <person name="Kono N."/>
            <person name="Nakamura H."/>
            <person name="Mori M."/>
            <person name="Yoshida Y."/>
            <person name="Ohtoshi R."/>
            <person name="Malay A.D."/>
            <person name="Moran D.A.P."/>
            <person name="Tomita M."/>
            <person name="Numata K."/>
            <person name="Arakawa K."/>
        </authorList>
    </citation>
    <scope>NUCLEOTIDE SEQUENCE</scope>
</reference>
<evidence type="ECO:0000313" key="1">
    <source>
        <dbReference type="EMBL" id="GFS39017.1"/>
    </source>
</evidence>
<dbReference type="EMBL" id="BMAW01089282">
    <property type="protein sequence ID" value="GFS39017.1"/>
    <property type="molecule type" value="Genomic_DNA"/>
</dbReference>
<comment type="caution">
    <text evidence="1">The sequence shown here is derived from an EMBL/GenBank/DDBJ whole genome shotgun (WGS) entry which is preliminary data.</text>
</comment>
<keyword evidence="2" id="KW-1185">Reference proteome</keyword>
<proteinExistence type="predicted"/>
<protein>
    <submittedName>
        <fullName evidence="1">Uncharacterized protein</fullName>
    </submittedName>
</protein>
<organism evidence="1 2">
    <name type="scientific">Nephila pilipes</name>
    <name type="common">Giant wood spider</name>
    <name type="synonym">Nephila maculata</name>
    <dbReference type="NCBI Taxonomy" id="299642"/>
    <lineage>
        <taxon>Eukaryota</taxon>
        <taxon>Metazoa</taxon>
        <taxon>Ecdysozoa</taxon>
        <taxon>Arthropoda</taxon>
        <taxon>Chelicerata</taxon>
        <taxon>Arachnida</taxon>
        <taxon>Araneae</taxon>
        <taxon>Araneomorphae</taxon>
        <taxon>Entelegynae</taxon>
        <taxon>Araneoidea</taxon>
        <taxon>Nephilidae</taxon>
        <taxon>Nephila</taxon>
    </lineage>
</organism>
<gene>
    <name evidence="1" type="ORF">NPIL_559392</name>
</gene>
<sequence length="178" mass="20093">MWISSRFTGITLLRHSSDLFDSCGFAIKKHVCRNVLAKVYLREPMFAPNEGDVFTRNLSPSSSSEYDYSSSNSAYRWSPEPSLSSREAAASVFEVPNNDNTDFRITFRDNAQAATHLDSCIMSRKAKGKPSFNYDPSSIGRVESAATKCEFEQQITSSSRNYTKKYLHLVKEIRSSCK</sequence>
<evidence type="ECO:0000313" key="2">
    <source>
        <dbReference type="Proteomes" id="UP000887013"/>
    </source>
</evidence>